<evidence type="ECO:0000256" key="5">
    <source>
        <dbReference type="ARBA" id="ARBA00022824"/>
    </source>
</evidence>
<protein>
    <recommendedName>
        <fullName evidence="3">UDP-N-acetylglucosamine transferase subunit ALG14</fullName>
    </recommendedName>
</protein>
<dbReference type="OMA" id="GTCCIIT"/>
<dbReference type="PANTHER" id="PTHR12154:SF4">
    <property type="entry name" value="UDP-N-ACETYLGLUCOSAMINE TRANSFERASE SUBUNIT ALG14 HOMOLOG"/>
    <property type="match status" value="1"/>
</dbReference>
<evidence type="ECO:0000313" key="8">
    <source>
        <dbReference type="EMBL" id="KII72459.1"/>
    </source>
</evidence>
<comment type="subcellular location">
    <subcellularLocation>
        <location evidence="1">Endoplasmic reticulum membrane</location>
        <topology evidence="1">Single-pass membrane protein</topology>
    </subcellularLocation>
</comment>
<dbReference type="InterPro" id="IPR013969">
    <property type="entry name" value="Oligosacch_biosynth_Alg14"/>
</dbReference>
<comment type="caution">
    <text evidence="8">The sequence shown here is derived from an EMBL/GenBank/DDBJ whole genome shotgun (WGS) entry which is preliminary data.</text>
</comment>
<evidence type="ECO:0000256" key="2">
    <source>
        <dbReference type="ARBA" id="ARBA00009731"/>
    </source>
</evidence>
<evidence type="ECO:0000256" key="7">
    <source>
        <dbReference type="ARBA" id="ARBA00023136"/>
    </source>
</evidence>
<dbReference type="PANTHER" id="PTHR12154">
    <property type="entry name" value="GLYCOSYL TRANSFERASE-RELATED"/>
    <property type="match status" value="1"/>
</dbReference>
<keyword evidence="8" id="KW-0808">Transferase</keyword>
<keyword evidence="7" id="KW-0472">Membrane</keyword>
<accession>A0A0C2J3L7</accession>
<dbReference type="EMBL" id="JWZT01001204">
    <property type="protein sequence ID" value="KII72459.1"/>
    <property type="molecule type" value="Genomic_DNA"/>
</dbReference>
<evidence type="ECO:0000256" key="3">
    <source>
        <dbReference type="ARBA" id="ARBA00017467"/>
    </source>
</evidence>
<dbReference type="GO" id="GO:0006488">
    <property type="term" value="P:dolichol-linked oligosaccharide biosynthetic process"/>
    <property type="evidence" value="ECO:0007669"/>
    <property type="project" value="InterPro"/>
</dbReference>
<dbReference type="OrthoDB" id="17098at2759"/>
<keyword evidence="9" id="KW-1185">Reference proteome</keyword>
<comment type="similarity">
    <text evidence="2">Belongs to the ALG14 family.</text>
</comment>
<dbReference type="Pfam" id="PF08660">
    <property type="entry name" value="Alg14"/>
    <property type="match status" value="1"/>
</dbReference>
<evidence type="ECO:0000313" key="9">
    <source>
        <dbReference type="Proteomes" id="UP000031668"/>
    </source>
</evidence>
<dbReference type="Proteomes" id="UP000031668">
    <property type="component" value="Unassembled WGS sequence"/>
</dbReference>
<proteinExistence type="inferred from homology"/>
<keyword evidence="4" id="KW-0812">Transmembrane</keyword>
<evidence type="ECO:0000256" key="4">
    <source>
        <dbReference type="ARBA" id="ARBA00022692"/>
    </source>
</evidence>
<organism evidence="8 9">
    <name type="scientific">Thelohanellus kitauei</name>
    <name type="common">Myxosporean</name>
    <dbReference type="NCBI Taxonomy" id="669202"/>
    <lineage>
        <taxon>Eukaryota</taxon>
        <taxon>Metazoa</taxon>
        <taxon>Cnidaria</taxon>
        <taxon>Myxozoa</taxon>
        <taxon>Myxosporea</taxon>
        <taxon>Bivalvulida</taxon>
        <taxon>Platysporina</taxon>
        <taxon>Myxobolidae</taxon>
        <taxon>Thelohanellus</taxon>
    </lineage>
</organism>
<gene>
    <name evidence="8" type="ORF">RF11_07049</name>
</gene>
<name>A0A0C2J3L7_THEKT</name>
<evidence type="ECO:0000256" key="1">
    <source>
        <dbReference type="ARBA" id="ARBA00004389"/>
    </source>
</evidence>
<sequence>MGSGGHCKEMSHCIAGFPKEFKLSYFLVARQDYLTIQKIAEVMEKRLEKYEIIEIIRARKVKQSYFTSIITTTLSLMECFFVFLKIKPDILICNGPGTCIPPAIICYLMQKLKLIKSFPIVFIESICRVKTLSLSGKILYFVADLFIVQWLELKKNYQNANYIGRLI</sequence>
<evidence type="ECO:0000256" key="6">
    <source>
        <dbReference type="ARBA" id="ARBA00022989"/>
    </source>
</evidence>
<dbReference type="AlphaFoldDB" id="A0A0C2J3L7"/>
<dbReference type="GO" id="GO:0043541">
    <property type="term" value="C:UDP-N-acetylglucosamine transferase complex"/>
    <property type="evidence" value="ECO:0007669"/>
    <property type="project" value="TreeGrafter"/>
</dbReference>
<reference evidence="8 9" key="1">
    <citation type="journal article" date="2014" name="Genome Biol. Evol.">
        <title>The genome of the myxosporean Thelohanellus kitauei shows adaptations to nutrient acquisition within its fish host.</title>
        <authorList>
            <person name="Yang Y."/>
            <person name="Xiong J."/>
            <person name="Zhou Z."/>
            <person name="Huo F."/>
            <person name="Miao W."/>
            <person name="Ran C."/>
            <person name="Liu Y."/>
            <person name="Zhang J."/>
            <person name="Feng J."/>
            <person name="Wang M."/>
            <person name="Wang M."/>
            <person name="Wang L."/>
            <person name="Yao B."/>
        </authorList>
    </citation>
    <scope>NUCLEOTIDE SEQUENCE [LARGE SCALE GENOMIC DNA]</scope>
    <source>
        <strain evidence="8">Wuqing</strain>
    </source>
</reference>
<dbReference type="Gene3D" id="3.40.50.2000">
    <property type="entry name" value="Glycogen Phosphorylase B"/>
    <property type="match status" value="1"/>
</dbReference>
<keyword evidence="6" id="KW-1133">Transmembrane helix</keyword>
<dbReference type="GO" id="GO:0004577">
    <property type="term" value="F:N-acetylglucosaminyldiphosphodolichol N-acetylglucosaminyltransferase activity"/>
    <property type="evidence" value="ECO:0007669"/>
    <property type="project" value="TreeGrafter"/>
</dbReference>
<keyword evidence="5" id="KW-0256">Endoplasmic reticulum</keyword>